<dbReference type="PANTHER" id="PTHR40467:SF1">
    <property type="match status" value="1"/>
</dbReference>
<keyword evidence="2" id="KW-1133">Transmembrane helix</keyword>
<sequence length="223" mass="25350">MAEAASTSHTALLAQTETEVLWSEDSGESSGSQSEAGDEDAPFSWQDSLASQVIPPSPRLTTRTQDAFWSQEADNAQSYGMQWGQDPYLEFQEEGNVFWGFRRTNVQQSLAPQEHTRLIPSSYRRFLWFMGSLGLSLVSLLAGQSYAIVYMKTLPHTGIDGTLYVAFWMLTVHLFSAIVQWIMSEKLNMEMRLYPELVPTLVWTSLHVLMNMLFFLIQKLNFS</sequence>
<accession>A0AAF0EBF8</accession>
<dbReference type="AlphaFoldDB" id="A0AAF0EBF8"/>
<keyword evidence="2" id="KW-0812">Transmembrane</keyword>
<feature type="compositionally biased region" description="Polar residues" evidence="1">
    <location>
        <begin position="1"/>
        <end position="18"/>
    </location>
</feature>
<dbReference type="EMBL" id="CP119900">
    <property type="protein sequence ID" value="WFD21566.1"/>
    <property type="molecule type" value="Genomic_DNA"/>
</dbReference>
<feature type="region of interest" description="Disordered" evidence="1">
    <location>
        <begin position="1"/>
        <end position="42"/>
    </location>
</feature>
<evidence type="ECO:0000256" key="1">
    <source>
        <dbReference type="SAM" id="MobiDB-lite"/>
    </source>
</evidence>
<name>A0AAF0EBF8_9BASI</name>
<protein>
    <submittedName>
        <fullName evidence="3">Uncharacterized protein</fullName>
    </submittedName>
</protein>
<organism evidence="3 4">
    <name type="scientific">Malassezia equina</name>
    <dbReference type="NCBI Taxonomy" id="1381935"/>
    <lineage>
        <taxon>Eukaryota</taxon>
        <taxon>Fungi</taxon>
        <taxon>Dikarya</taxon>
        <taxon>Basidiomycota</taxon>
        <taxon>Ustilaginomycotina</taxon>
        <taxon>Malasseziomycetes</taxon>
        <taxon>Malasseziales</taxon>
        <taxon>Malasseziaceae</taxon>
        <taxon>Malassezia</taxon>
    </lineage>
</organism>
<feature type="transmembrane region" description="Helical" evidence="2">
    <location>
        <begin position="161"/>
        <end position="182"/>
    </location>
</feature>
<evidence type="ECO:0000313" key="3">
    <source>
        <dbReference type="EMBL" id="WFD21566.1"/>
    </source>
</evidence>
<gene>
    <name evidence="3" type="ORF">MEQU1_000219</name>
</gene>
<dbReference type="InterPro" id="IPR039966">
    <property type="entry name" value="C553.12c"/>
</dbReference>
<evidence type="ECO:0000313" key="4">
    <source>
        <dbReference type="Proteomes" id="UP001214415"/>
    </source>
</evidence>
<keyword evidence="2" id="KW-0472">Membrane</keyword>
<reference evidence="3" key="1">
    <citation type="submission" date="2023-03" db="EMBL/GenBank/DDBJ databases">
        <title>Mating type loci evolution in Malassezia.</title>
        <authorList>
            <person name="Coelho M.A."/>
        </authorList>
    </citation>
    <scope>NUCLEOTIDE SEQUENCE</scope>
    <source>
        <strain evidence="3">CBS 12830</strain>
    </source>
</reference>
<dbReference type="PANTHER" id="PTHR40467">
    <property type="match status" value="1"/>
</dbReference>
<evidence type="ECO:0000256" key="2">
    <source>
        <dbReference type="SAM" id="Phobius"/>
    </source>
</evidence>
<feature type="transmembrane region" description="Helical" evidence="2">
    <location>
        <begin position="194"/>
        <end position="217"/>
    </location>
</feature>
<dbReference type="Proteomes" id="UP001214415">
    <property type="component" value="Chromosome 1"/>
</dbReference>
<proteinExistence type="predicted"/>
<feature type="transmembrane region" description="Helical" evidence="2">
    <location>
        <begin position="126"/>
        <end position="149"/>
    </location>
</feature>
<keyword evidence="4" id="KW-1185">Reference proteome</keyword>